<dbReference type="InterPro" id="IPR027312">
    <property type="entry name" value="Sda1"/>
</dbReference>
<accession>A0A5B7CZ21</accession>
<evidence type="ECO:0000256" key="4">
    <source>
        <dbReference type="ARBA" id="ARBA00022927"/>
    </source>
</evidence>
<evidence type="ECO:0000313" key="12">
    <source>
        <dbReference type="Proteomes" id="UP000324222"/>
    </source>
</evidence>
<keyword evidence="12" id="KW-1185">Reference proteome</keyword>
<feature type="region of interest" description="Disordered" evidence="7">
    <location>
        <begin position="673"/>
        <end position="753"/>
    </location>
</feature>
<dbReference type="InterPro" id="IPR007949">
    <property type="entry name" value="SDA1_MD"/>
</dbReference>
<feature type="compositionally biased region" description="Acidic residues" evidence="7">
    <location>
        <begin position="259"/>
        <end position="274"/>
    </location>
</feature>
<protein>
    <recommendedName>
        <fullName evidence="6">Protein SDA1</fullName>
    </recommendedName>
</protein>
<dbReference type="EMBL" id="VSRR010000292">
    <property type="protein sequence ID" value="MPC13596.1"/>
    <property type="molecule type" value="Genomic_DNA"/>
</dbReference>
<evidence type="ECO:0000256" key="5">
    <source>
        <dbReference type="ARBA" id="ARBA00023242"/>
    </source>
</evidence>
<feature type="region of interest" description="Disordered" evidence="7">
    <location>
        <begin position="524"/>
        <end position="584"/>
    </location>
</feature>
<feature type="domain" description="SDA1 N-terminal" evidence="9">
    <location>
        <begin position="95"/>
        <end position="462"/>
    </location>
</feature>
<comment type="similarity">
    <text evidence="1 6">Belongs to the SDA1 family.</text>
</comment>
<dbReference type="InterPro" id="IPR016024">
    <property type="entry name" value="ARM-type_fold"/>
</dbReference>
<sequence length="753" mass="86443">MDLGVLCSTALEAINGEMGRSIFRERVVKVTMESAKSNNNKLPSNLPQLQNLIKRDPASYREEFERQHSVYQALCVIFEQNPTVYNNDLHQVVTFLSQVAQCYPDKLCGFPQELSVLLKRHSTVLHHEMRMSFVKALMLLRNKNLLSPTDLHMLFFQLLQCQDKNLRKFLKQHIVTDIKNINARSKNAKLNKELQNFMHEMLSSKHAVAAKTSLDVMIELYHKKVWNDAKTVNTIVTACFSKVTKIMVTTLKFFIGRDEEEGGEESDSNSDSDEEEKKSVKATMMAMRVNKKTRKKQKKIDKAKAAVKKSQKDKKTKENFDFSALHLIHDPQSLAERLYHRLEKMNERFEVKLMTMNFISRLIGIHQLYLPNFYPLVNRFLFPHQREVTKVMVFAAQAAHAQVPPDDLSPVLRTLADNFVTERYSSEVMAMGLNAIRELCARNPYCMSGDLLQDLTQYKTHKDKGVMMAARSLIALFRDKNPELLFKKDRGAPTELGAEKRQENFGENRAVDYIPGAEILAFKTDGDEGLGTSDEESDDNWVDMDDDDDSDDDESKPDTKEKKQGKDGDGEEDDDKDDEEGKEKVFTAKEALQEVMKLTAEERAQKAADIACSRFLTDEDFARIAATQAAKRVEKFTKNSKKKRGKKRKAPDDAEISRSGELVPLKNIEMIYKKRKHDKDTRMESVASGREGREKYGMKKGRMNPNASTTNREKVKGKSFMMLKHKVAGKQKQSFRTKQMKLRNSLLKQKKFR</sequence>
<evidence type="ECO:0000256" key="2">
    <source>
        <dbReference type="ARBA" id="ARBA00022448"/>
    </source>
</evidence>
<evidence type="ECO:0000256" key="6">
    <source>
        <dbReference type="RuleBase" id="RU365057"/>
    </source>
</evidence>
<dbReference type="GO" id="GO:0005730">
    <property type="term" value="C:nucleolus"/>
    <property type="evidence" value="ECO:0007669"/>
    <property type="project" value="UniProtKB-SubCell"/>
</dbReference>
<feature type="compositionally biased region" description="Acidic residues" evidence="7">
    <location>
        <begin position="569"/>
        <end position="578"/>
    </location>
</feature>
<keyword evidence="5 6" id="KW-0539">Nucleus</keyword>
<dbReference type="PANTHER" id="PTHR12730:SF0">
    <property type="entry name" value="PROTEIN SDA1 HOMOLOG"/>
    <property type="match status" value="1"/>
</dbReference>
<feature type="compositionally biased region" description="Basic residues" evidence="7">
    <location>
        <begin position="638"/>
        <end position="649"/>
    </location>
</feature>
<dbReference type="Proteomes" id="UP000324222">
    <property type="component" value="Unassembled WGS sequence"/>
</dbReference>
<gene>
    <name evidence="11" type="primary">sdad1</name>
    <name evidence="11" type="ORF">E2C01_006334</name>
</gene>
<evidence type="ECO:0000256" key="3">
    <source>
        <dbReference type="ARBA" id="ARBA00022517"/>
    </source>
</evidence>
<keyword evidence="2 6" id="KW-0813">Transport</keyword>
<name>A0A5B7CZ21_PORTR</name>
<dbReference type="Pfam" id="PF05285">
    <property type="entry name" value="SDA1_dom"/>
    <property type="match status" value="1"/>
</dbReference>
<dbReference type="GO" id="GO:0015031">
    <property type="term" value="P:protein transport"/>
    <property type="evidence" value="ECO:0007669"/>
    <property type="project" value="UniProtKB-KW"/>
</dbReference>
<dbReference type="GO" id="GO:0042273">
    <property type="term" value="P:ribosomal large subunit biogenesis"/>
    <property type="evidence" value="ECO:0007669"/>
    <property type="project" value="UniProtKB-UniRule"/>
</dbReference>
<comment type="subcellular location">
    <subcellularLocation>
        <location evidence="6">Nucleus</location>
        <location evidence="6">Nucleolus</location>
    </subcellularLocation>
</comment>
<evidence type="ECO:0000259" key="10">
    <source>
        <dbReference type="Pfam" id="PF21638"/>
    </source>
</evidence>
<feature type="region of interest" description="Disordered" evidence="7">
    <location>
        <begin position="291"/>
        <end position="312"/>
    </location>
</feature>
<evidence type="ECO:0000259" key="9">
    <source>
        <dbReference type="Pfam" id="PF08158"/>
    </source>
</evidence>
<feature type="region of interest" description="Disordered" evidence="7">
    <location>
        <begin position="259"/>
        <end position="279"/>
    </location>
</feature>
<feature type="compositionally biased region" description="Basic residues" evidence="7">
    <location>
        <begin position="723"/>
        <end position="741"/>
    </location>
</feature>
<dbReference type="SUPFAM" id="SSF48371">
    <property type="entry name" value="ARM repeat"/>
    <property type="match status" value="1"/>
</dbReference>
<keyword evidence="4 6" id="KW-0653">Protein transport</keyword>
<dbReference type="InterPro" id="IPR048292">
    <property type="entry name" value="SDA1_C"/>
</dbReference>
<organism evidence="11 12">
    <name type="scientific">Portunus trituberculatus</name>
    <name type="common">Swimming crab</name>
    <name type="synonym">Neptunus trituberculatus</name>
    <dbReference type="NCBI Taxonomy" id="210409"/>
    <lineage>
        <taxon>Eukaryota</taxon>
        <taxon>Metazoa</taxon>
        <taxon>Ecdysozoa</taxon>
        <taxon>Arthropoda</taxon>
        <taxon>Crustacea</taxon>
        <taxon>Multicrustacea</taxon>
        <taxon>Malacostraca</taxon>
        <taxon>Eumalacostraca</taxon>
        <taxon>Eucarida</taxon>
        <taxon>Decapoda</taxon>
        <taxon>Pleocyemata</taxon>
        <taxon>Brachyura</taxon>
        <taxon>Eubrachyura</taxon>
        <taxon>Portunoidea</taxon>
        <taxon>Portunidae</taxon>
        <taxon>Portuninae</taxon>
        <taxon>Portunus</taxon>
    </lineage>
</organism>
<feature type="compositionally biased region" description="Basic and acidic residues" evidence="7">
    <location>
        <begin position="556"/>
        <end position="568"/>
    </location>
</feature>
<evidence type="ECO:0000259" key="8">
    <source>
        <dbReference type="Pfam" id="PF05285"/>
    </source>
</evidence>
<dbReference type="InterPro" id="IPR012977">
    <property type="entry name" value="SDA1_N"/>
</dbReference>
<proteinExistence type="inferred from homology"/>
<dbReference type="GO" id="GO:0000055">
    <property type="term" value="P:ribosomal large subunit export from nucleus"/>
    <property type="evidence" value="ECO:0007669"/>
    <property type="project" value="UniProtKB-UniRule"/>
</dbReference>
<evidence type="ECO:0000256" key="7">
    <source>
        <dbReference type="SAM" id="MobiDB-lite"/>
    </source>
</evidence>
<comment type="function">
    <text evidence="6">Required for 60S pre-ribosomal subunits export to the cytoplasm.</text>
</comment>
<dbReference type="PANTHER" id="PTHR12730">
    <property type="entry name" value="HSDA/SDA1-RELATED"/>
    <property type="match status" value="1"/>
</dbReference>
<reference evidence="11 12" key="1">
    <citation type="submission" date="2019-05" db="EMBL/GenBank/DDBJ databases">
        <title>Another draft genome of Portunus trituberculatus and its Hox gene families provides insights of decapod evolution.</title>
        <authorList>
            <person name="Jeong J.-H."/>
            <person name="Song I."/>
            <person name="Kim S."/>
            <person name="Choi T."/>
            <person name="Kim D."/>
            <person name="Ryu S."/>
            <person name="Kim W."/>
        </authorList>
    </citation>
    <scope>NUCLEOTIDE SEQUENCE [LARGE SCALE GENOMIC DNA]</scope>
    <source>
        <tissue evidence="11">Muscle</tissue>
    </source>
</reference>
<dbReference type="AlphaFoldDB" id="A0A5B7CZ21"/>
<dbReference type="Pfam" id="PF21638">
    <property type="entry name" value="SDA1_C"/>
    <property type="match status" value="1"/>
</dbReference>
<dbReference type="OrthoDB" id="2196187at2759"/>
<feature type="region of interest" description="Disordered" evidence="7">
    <location>
        <begin position="630"/>
        <end position="658"/>
    </location>
</feature>
<feature type="domain" description="SDA1 middle" evidence="8">
    <location>
        <begin position="535"/>
        <end position="689"/>
    </location>
</feature>
<feature type="compositionally biased region" description="Acidic residues" evidence="7">
    <location>
        <begin position="533"/>
        <end position="555"/>
    </location>
</feature>
<evidence type="ECO:0000313" key="11">
    <source>
        <dbReference type="EMBL" id="MPC13596.1"/>
    </source>
</evidence>
<dbReference type="Pfam" id="PF08158">
    <property type="entry name" value="SDA1_HEAT"/>
    <property type="match status" value="1"/>
</dbReference>
<keyword evidence="3 6" id="KW-0690">Ribosome biogenesis</keyword>
<evidence type="ECO:0000256" key="1">
    <source>
        <dbReference type="ARBA" id="ARBA00005783"/>
    </source>
</evidence>
<comment type="caution">
    <text evidence="11">The sequence shown here is derived from an EMBL/GenBank/DDBJ whole genome shotgun (WGS) entry which is preliminary data.</text>
</comment>
<feature type="domain" description="SDA1 C-terminal" evidence="10">
    <location>
        <begin position="708"/>
        <end position="751"/>
    </location>
</feature>